<accession>A0A8H5IMQ4</accession>
<dbReference type="EMBL" id="JAAOAQ010000680">
    <property type="protein sequence ID" value="KAF5537421.1"/>
    <property type="molecule type" value="Genomic_DNA"/>
</dbReference>
<evidence type="ECO:0000313" key="1">
    <source>
        <dbReference type="EMBL" id="KAF5537421.1"/>
    </source>
</evidence>
<keyword evidence="2" id="KW-1185">Reference proteome</keyword>
<reference evidence="1 2" key="1">
    <citation type="submission" date="2020-05" db="EMBL/GenBank/DDBJ databases">
        <title>Identification and distribution of gene clusters putatively required for synthesis of sphingolipid metabolism inhibitors in phylogenetically diverse species of the filamentous fungus Fusarium.</title>
        <authorList>
            <person name="Kim H.-S."/>
            <person name="Busman M."/>
            <person name="Brown D.W."/>
            <person name="Divon H."/>
            <person name="Uhlig S."/>
            <person name="Proctor R.H."/>
        </authorList>
    </citation>
    <scope>NUCLEOTIDE SEQUENCE [LARGE SCALE GENOMIC DNA]</scope>
    <source>
        <strain evidence="1 2">NRRL 13617</strain>
    </source>
</reference>
<evidence type="ECO:0000313" key="2">
    <source>
        <dbReference type="Proteomes" id="UP000582016"/>
    </source>
</evidence>
<comment type="caution">
    <text evidence="1">The sequence shown here is derived from an EMBL/GenBank/DDBJ whole genome shotgun (WGS) entry which is preliminary data.</text>
</comment>
<dbReference type="AlphaFoldDB" id="A0A8H5IMQ4"/>
<name>A0A8H5IMQ4_9HYPO</name>
<dbReference type="OrthoDB" id="5102542at2759"/>
<proteinExistence type="predicted"/>
<dbReference type="Proteomes" id="UP000582016">
    <property type="component" value="Unassembled WGS sequence"/>
</dbReference>
<protein>
    <submittedName>
        <fullName evidence="1">Uncharacterized protein</fullName>
    </submittedName>
</protein>
<gene>
    <name evidence="1" type="ORF">FPHYL_12749</name>
</gene>
<organism evidence="1 2">
    <name type="scientific">Fusarium phyllophilum</name>
    <dbReference type="NCBI Taxonomy" id="47803"/>
    <lineage>
        <taxon>Eukaryota</taxon>
        <taxon>Fungi</taxon>
        <taxon>Dikarya</taxon>
        <taxon>Ascomycota</taxon>
        <taxon>Pezizomycotina</taxon>
        <taxon>Sordariomycetes</taxon>
        <taxon>Hypocreomycetidae</taxon>
        <taxon>Hypocreales</taxon>
        <taxon>Nectriaceae</taxon>
        <taxon>Fusarium</taxon>
        <taxon>Fusarium fujikuroi species complex</taxon>
    </lineage>
</organism>
<sequence length="287" mass="33983">MFSVLPNTEQVILATMDSDINKLVGPKIVSFFPERALGCEDDYRRIEAMIYIASHMPRPGPYQVFQRLHRTRFQDRNHRSRRMSVTKDTFLTHNMTFPKAVPSQLGSPPGYNLISLGLRLVASTFDHGEVIPHIRLTEYAMQPLSLRTFPQLEEFTMMCLRPTSHSYQSLSPFLNSSTDRRGEYYGFRYHQDTRRVEYTRLIWSDVAELAFAGEDLTKGLFPYTIVRLWIVGQRRGRYRMPKELEWTHLDLYSEFREHHLNRIRDLWMLTRMRLENPIRDETCQMVV</sequence>